<dbReference type="EMBL" id="JEMT01012969">
    <property type="protein sequence ID" value="EXX74351.1"/>
    <property type="molecule type" value="Genomic_DNA"/>
</dbReference>
<dbReference type="Proteomes" id="UP000022910">
    <property type="component" value="Unassembled WGS sequence"/>
</dbReference>
<sequence length="53" mass="6054">MPPNDATARSEVNKYLKTLVDVYQNTNDNTSYLIIAGDFNAIADKYMDKLHIF</sequence>
<accession>A0A015JY29</accession>
<keyword evidence="3" id="KW-1185">Reference proteome</keyword>
<proteinExistence type="predicted"/>
<reference evidence="1 3" key="1">
    <citation type="submission" date="2014-02" db="EMBL/GenBank/DDBJ databases">
        <title>Single nucleus genome sequencing reveals high similarity among nuclei of an endomycorrhizal fungus.</title>
        <authorList>
            <person name="Lin K."/>
            <person name="Geurts R."/>
            <person name="Zhang Z."/>
            <person name="Limpens E."/>
            <person name="Saunders D.G."/>
            <person name="Mu D."/>
            <person name="Pang E."/>
            <person name="Cao H."/>
            <person name="Cha H."/>
            <person name="Lin T."/>
            <person name="Zhou Q."/>
            <person name="Shang Y."/>
            <person name="Li Y."/>
            <person name="Ivanov S."/>
            <person name="Sharma T."/>
            <person name="Velzen R.V."/>
            <person name="Ruijter N.D."/>
            <person name="Aanen D.K."/>
            <person name="Win J."/>
            <person name="Kamoun S."/>
            <person name="Bisseling T."/>
            <person name="Huang S."/>
        </authorList>
    </citation>
    <scope>NUCLEOTIDE SEQUENCE [LARGE SCALE GENOMIC DNA]</scope>
    <source>
        <strain evidence="1">DAOM 197198w</strain>
        <strain evidence="3">DAOM197198w</strain>
    </source>
</reference>
<evidence type="ECO:0000313" key="2">
    <source>
        <dbReference type="EMBL" id="EXX74351.1"/>
    </source>
</evidence>
<name>A0A015JY29_RHIIW</name>
<evidence type="ECO:0000313" key="3">
    <source>
        <dbReference type="Proteomes" id="UP000022910"/>
    </source>
</evidence>
<protein>
    <submittedName>
        <fullName evidence="1">Uncharacterized protein</fullName>
    </submittedName>
</protein>
<dbReference type="AlphaFoldDB" id="A0A015JY29"/>
<dbReference type="HOGENOM" id="CLU_3069944_0_0_1"/>
<comment type="caution">
    <text evidence="1">The sequence shown here is derived from an EMBL/GenBank/DDBJ whole genome shotgun (WGS) entry which is preliminary data.</text>
</comment>
<dbReference type="EMBL" id="JEMT01015718">
    <property type="protein sequence ID" value="EXX72245.1"/>
    <property type="molecule type" value="Genomic_DNA"/>
</dbReference>
<organism evidence="1 3">
    <name type="scientific">Rhizophagus irregularis (strain DAOM 197198w)</name>
    <name type="common">Glomus intraradices</name>
    <dbReference type="NCBI Taxonomy" id="1432141"/>
    <lineage>
        <taxon>Eukaryota</taxon>
        <taxon>Fungi</taxon>
        <taxon>Fungi incertae sedis</taxon>
        <taxon>Mucoromycota</taxon>
        <taxon>Glomeromycotina</taxon>
        <taxon>Glomeromycetes</taxon>
        <taxon>Glomerales</taxon>
        <taxon>Glomeraceae</taxon>
        <taxon>Rhizophagus</taxon>
    </lineage>
</organism>
<gene>
    <name evidence="2" type="ORF">RirG_051910</name>
    <name evidence="1" type="ORF">RirG_071140</name>
</gene>
<evidence type="ECO:0000313" key="1">
    <source>
        <dbReference type="EMBL" id="EXX72245.1"/>
    </source>
</evidence>